<comment type="caution">
    <text evidence="4">Lacks conserved residue(s) required for the propagation of feature annotation.</text>
</comment>
<evidence type="ECO:0000256" key="2">
    <source>
        <dbReference type="ARBA" id="ARBA00022694"/>
    </source>
</evidence>
<dbReference type="CDD" id="cd02570">
    <property type="entry name" value="PseudoU_synth_EcTruA"/>
    <property type="match status" value="1"/>
</dbReference>
<dbReference type="InterPro" id="IPR020097">
    <property type="entry name" value="PsdUridine_synth_TruA_a/b_dom"/>
</dbReference>
<dbReference type="HAMAP" id="MF_00171">
    <property type="entry name" value="TruA"/>
    <property type="match status" value="1"/>
</dbReference>
<keyword evidence="3 4" id="KW-0413">Isomerase</keyword>
<gene>
    <name evidence="4 7" type="primary">truA</name>
    <name evidence="7" type="ORF">QWZ15_02235</name>
</gene>
<accession>A0ABT8C1M6</accession>
<dbReference type="EC" id="5.4.99.12" evidence="4"/>
<keyword evidence="8" id="KW-1185">Reference proteome</keyword>
<evidence type="ECO:0000256" key="5">
    <source>
        <dbReference type="RuleBase" id="RU003792"/>
    </source>
</evidence>
<comment type="function">
    <text evidence="4">Formation of pseudouridine at positions 38, 39 and 40 in the anticodon stem and loop of transfer RNAs.</text>
</comment>
<dbReference type="InterPro" id="IPR020103">
    <property type="entry name" value="PsdUridine_synth_cat_dom_sf"/>
</dbReference>
<dbReference type="PANTHER" id="PTHR11142">
    <property type="entry name" value="PSEUDOURIDYLATE SYNTHASE"/>
    <property type="match status" value="1"/>
</dbReference>
<dbReference type="Pfam" id="PF01416">
    <property type="entry name" value="PseudoU_synth_1"/>
    <property type="match status" value="2"/>
</dbReference>
<evidence type="ECO:0000313" key="7">
    <source>
        <dbReference type="EMBL" id="MDN3686636.1"/>
    </source>
</evidence>
<evidence type="ECO:0000313" key="8">
    <source>
        <dbReference type="Proteomes" id="UP001236663"/>
    </source>
</evidence>
<dbReference type="InterPro" id="IPR020094">
    <property type="entry name" value="TruA/RsuA/RluB/E/F_N"/>
</dbReference>
<feature type="domain" description="Pseudouridine synthase I TruA alpha/beta" evidence="6">
    <location>
        <begin position="12"/>
        <end position="107"/>
    </location>
</feature>
<dbReference type="Proteomes" id="UP001236663">
    <property type="component" value="Unassembled WGS sequence"/>
</dbReference>
<dbReference type="Gene3D" id="3.30.70.660">
    <property type="entry name" value="Pseudouridine synthase I, catalytic domain, C-terminal subdomain"/>
    <property type="match status" value="1"/>
</dbReference>
<feature type="domain" description="Pseudouridine synthase I TruA alpha/beta" evidence="6">
    <location>
        <begin position="152"/>
        <end position="246"/>
    </location>
</feature>
<proteinExistence type="inferred from homology"/>
<dbReference type="Gene3D" id="3.30.70.580">
    <property type="entry name" value="Pseudouridine synthase I, catalytic domain, N-terminal subdomain"/>
    <property type="match status" value="1"/>
</dbReference>
<comment type="subunit">
    <text evidence="4">Homodimer.</text>
</comment>
<sequence>MSNRFRYFIEIAYNGSAYHGWQMQKNAVSVQGCIQQALSTLFQSPISIMGSGRTDTGVHAYQQFAHFDLDFEISKMDFLKRINGLLPDDIAIFDLRPVQENAHARFDAQWRSYSYHISFRKDPFLLGKAWHCYYDLEVTSMQEATKVLLEYKDFQCFSKIKTNVKTFDCKINNASWEQTDHGLVFHIQANRFLRGMVRAIVGTLVKIGRNHLDGTSLSGIIESKDRKQAGVAAPACGLYLNEVRYPERIFK</sequence>
<evidence type="ECO:0000256" key="1">
    <source>
        <dbReference type="ARBA" id="ARBA00009375"/>
    </source>
</evidence>
<dbReference type="RefSeq" id="WP_163384787.1">
    <property type="nucleotide sequence ID" value="NZ_JAUFQS010000003.1"/>
</dbReference>
<dbReference type="InterPro" id="IPR001406">
    <property type="entry name" value="PsdUridine_synth_TruA"/>
</dbReference>
<dbReference type="EMBL" id="JAUFQS010000003">
    <property type="protein sequence ID" value="MDN3686636.1"/>
    <property type="molecule type" value="Genomic_DNA"/>
</dbReference>
<evidence type="ECO:0000256" key="3">
    <source>
        <dbReference type="ARBA" id="ARBA00023235"/>
    </source>
</evidence>
<feature type="binding site" evidence="4">
    <location>
        <position position="113"/>
    </location>
    <ligand>
        <name>substrate</name>
    </ligand>
</feature>
<keyword evidence="2 4" id="KW-0819">tRNA processing</keyword>
<reference evidence="8" key="1">
    <citation type="journal article" date="2019" name="Int. J. Syst. Evol. Microbiol.">
        <title>The Global Catalogue of Microorganisms (GCM) 10K type strain sequencing project: providing services to taxonomists for standard genome sequencing and annotation.</title>
        <authorList>
            <consortium name="The Broad Institute Genomics Platform"/>
            <consortium name="The Broad Institute Genome Sequencing Center for Infectious Disease"/>
            <person name="Wu L."/>
            <person name="Ma J."/>
        </authorList>
    </citation>
    <scope>NUCLEOTIDE SEQUENCE [LARGE SCALE GENOMIC DNA]</scope>
    <source>
        <strain evidence="8">CECT 7706</strain>
    </source>
</reference>
<organism evidence="7 8">
    <name type="scientific">Cyclobacterium jeungdonense</name>
    <dbReference type="NCBI Taxonomy" id="708087"/>
    <lineage>
        <taxon>Bacteria</taxon>
        <taxon>Pseudomonadati</taxon>
        <taxon>Bacteroidota</taxon>
        <taxon>Cytophagia</taxon>
        <taxon>Cytophagales</taxon>
        <taxon>Cyclobacteriaceae</taxon>
        <taxon>Cyclobacterium</taxon>
    </lineage>
</organism>
<comment type="caution">
    <text evidence="7">The sequence shown here is derived from an EMBL/GenBank/DDBJ whole genome shotgun (WGS) entry which is preliminary data.</text>
</comment>
<protein>
    <recommendedName>
        <fullName evidence="4">tRNA pseudouridine synthase A</fullName>
        <ecNumber evidence="4">5.4.99.12</ecNumber>
    </recommendedName>
    <alternativeName>
        <fullName evidence="4">tRNA pseudouridine(38-40) synthase</fullName>
    </alternativeName>
    <alternativeName>
        <fullName evidence="4">tRNA pseudouridylate synthase I</fullName>
    </alternativeName>
    <alternativeName>
        <fullName evidence="4">tRNA-uridine isomerase I</fullName>
    </alternativeName>
</protein>
<dbReference type="PANTHER" id="PTHR11142:SF0">
    <property type="entry name" value="TRNA PSEUDOURIDINE SYNTHASE-LIKE 1"/>
    <property type="match status" value="1"/>
</dbReference>
<comment type="catalytic activity">
    <reaction evidence="4 5">
        <text>uridine(38/39/40) in tRNA = pseudouridine(38/39/40) in tRNA</text>
        <dbReference type="Rhea" id="RHEA:22376"/>
        <dbReference type="Rhea" id="RHEA-COMP:10085"/>
        <dbReference type="Rhea" id="RHEA-COMP:10087"/>
        <dbReference type="ChEBI" id="CHEBI:65314"/>
        <dbReference type="ChEBI" id="CHEBI:65315"/>
        <dbReference type="EC" id="5.4.99.12"/>
    </reaction>
</comment>
<evidence type="ECO:0000256" key="4">
    <source>
        <dbReference type="HAMAP-Rule" id="MF_00171"/>
    </source>
</evidence>
<dbReference type="InterPro" id="IPR020095">
    <property type="entry name" value="PsdUridine_synth_TruA_C"/>
</dbReference>
<comment type="similarity">
    <text evidence="1 4 5">Belongs to the tRNA pseudouridine synthase TruA family.</text>
</comment>
<dbReference type="NCBIfam" id="TIGR00071">
    <property type="entry name" value="hisT_truA"/>
    <property type="match status" value="1"/>
</dbReference>
<name>A0ABT8C1M6_9BACT</name>
<dbReference type="SUPFAM" id="SSF55120">
    <property type="entry name" value="Pseudouridine synthase"/>
    <property type="match status" value="1"/>
</dbReference>
<dbReference type="PIRSF" id="PIRSF001430">
    <property type="entry name" value="tRNA_psdUrid_synth"/>
    <property type="match status" value="1"/>
</dbReference>
<feature type="active site" description="Nucleophile" evidence="4">
    <location>
        <position position="55"/>
    </location>
</feature>
<dbReference type="GO" id="GO:0160147">
    <property type="term" value="F:tRNA pseudouridine(38-40) synthase activity"/>
    <property type="evidence" value="ECO:0007669"/>
    <property type="project" value="UniProtKB-EC"/>
</dbReference>
<evidence type="ECO:0000259" key="6">
    <source>
        <dbReference type="Pfam" id="PF01416"/>
    </source>
</evidence>